<reference evidence="1 2" key="1">
    <citation type="submission" date="2018-05" db="EMBL/GenBank/DDBJ databases">
        <title>Pararhodobacter marina sp. nov., isolated from deep-sea water of the Indian Ocean.</title>
        <authorList>
            <person name="Lai Q.Sr."/>
            <person name="Liu X."/>
            <person name="Shao Z."/>
        </authorList>
    </citation>
    <scope>NUCLEOTIDE SEQUENCE [LARGE SCALE GENOMIC DNA]</scope>
    <source>
        <strain evidence="1 2">CIC4N-9</strain>
    </source>
</reference>
<protein>
    <submittedName>
        <fullName evidence="1">Uncharacterized protein</fullName>
    </submittedName>
</protein>
<dbReference type="GeneID" id="94367317"/>
<dbReference type="Proteomes" id="UP000244940">
    <property type="component" value="Unassembled WGS sequence"/>
</dbReference>
<evidence type="ECO:0000313" key="1">
    <source>
        <dbReference type="EMBL" id="PWE26682.1"/>
    </source>
</evidence>
<gene>
    <name evidence="1" type="ORF">C4N9_20695</name>
</gene>
<dbReference type="RefSeq" id="WP_109535243.1">
    <property type="nucleotide sequence ID" value="NZ_QEYD01000017.1"/>
</dbReference>
<dbReference type="EMBL" id="QEYD01000017">
    <property type="protein sequence ID" value="PWE26682.1"/>
    <property type="molecule type" value="Genomic_DNA"/>
</dbReference>
<dbReference type="AlphaFoldDB" id="A0A2U2C494"/>
<comment type="caution">
    <text evidence="1">The sequence shown here is derived from an EMBL/GenBank/DDBJ whole genome shotgun (WGS) entry which is preliminary data.</text>
</comment>
<accession>A0A2U2C494</accession>
<name>A0A2U2C494_9RHOB</name>
<sequence>MTERARFTQAELTRAILAAEKVGKVAVQTPVGIAFVDPAIISHTPVEESAVDAWFREHDNDQR</sequence>
<keyword evidence="2" id="KW-1185">Reference proteome</keyword>
<proteinExistence type="predicted"/>
<organism evidence="1 2">
    <name type="scientific">Pararhodobacter marinus</name>
    <dbReference type="NCBI Taxonomy" id="2184063"/>
    <lineage>
        <taxon>Bacteria</taxon>
        <taxon>Pseudomonadati</taxon>
        <taxon>Pseudomonadota</taxon>
        <taxon>Alphaproteobacteria</taxon>
        <taxon>Rhodobacterales</taxon>
        <taxon>Paracoccaceae</taxon>
        <taxon>Pararhodobacter</taxon>
    </lineage>
</organism>
<evidence type="ECO:0000313" key="2">
    <source>
        <dbReference type="Proteomes" id="UP000244940"/>
    </source>
</evidence>